<reference evidence="2" key="1">
    <citation type="journal article" date="2021" name="Proc. Natl. Acad. Sci. U.S.A.">
        <title>A Catalog of Tens of Thousands of Viruses from Human Metagenomes Reveals Hidden Associations with Chronic Diseases.</title>
        <authorList>
            <person name="Tisza M.J."/>
            <person name="Buck C.B."/>
        </authorList>
    </citation>
    <scope>NUCLEOTIDE SEQUENCE</scope>
    <source>
        <strain evidence="2">CtBvM24</strain>
    </source>
</reference>
<organism evidence="2">
    <name type="scientific">Myoviridae sp. ctBvM24</name>
    <dbReference type="NCBI Taxonomy" id="2825050"/>
    <lineage>
        <taxon>Viruses</taxon>
        <taxon>Duplodnaviria</taxon>
        <taxon>Heunggongvirae</taxon>
        <taxon>Uroviricota</taxon>
        <taxon>Caudoviricetes</taxon>
    </lineage>
</organism>
<feature type="domain" description="Siphovirus-type tail component C-terminal" evidence="1">
    <location>
        <begin position="138"/>
        <end position="230"/>
    </location>
</feature>
<dbReference type="EMBL" id="BK016064">
    <property type="protein sequence ID" value="DAF92301.1"/>
    <property type="molecule type" value="Genomic_DNA"/>
</dbReference>
<sequence length="231" mass="26088">MKVNGIDARKYNAKQLTAEVLPPSLSVDYEIITGAILPTEFETDMQLGSLNLCMYFRGKDRNALIRNMSAFLENFTKSCVLEVDGYKGKFKGFTASSDYTKMKVKTRYQLNVTVEGYFYDDELNLEYDGITETTIDRQGTRSAPVIIEVYAKKALKDYKISGFEDDIIVEQLAAGQTIVIDGEEGRITKDGADAFGSVDLWRFPAITEKQTALKFSSPDAIVRIRYKPMWL</sequence>
<dbReference type="Pfam" id="PF22768">
    <property type="entry name" value="SPP1_Dit"/>
    <property type="match status" value="1"/>
</dbReference>
<evidence type="ECO:0000259" key="1">
    <source>
        <dbReference type="Pfam" id="PF22768"/>
    </source>
</evidence>
<protein>
    <submittedName>
        <fullName evidence="2">Distal tail protein</fullName>
    </submittedName>
</protein>
<dbReference type="InterPro" id="IPR054738">
    <property type="entry name" value="Siphovirus-type_tail_C"/>
</dbReference>
<proteinExistence type="predicted"/>
<name>A0A8S5UCU7_9CAUD</name>
<accession>A0A8S5UCU7</accession>
<dbReference type="Gene3D" id="2.60.120.860">
    <property type="match status" value="1"/>
</dbReference>
<evidence type="ECO:0000313" key="2">
    <source>
        <dbReference type="EMBL" id="DAF92301.1"/>
    </source>
</evidence>